<comment type="caution">
    <text evidence="2">The sequence shown here is derived from an EMBL/GenBank/DDBJ whole genome shotgun (WGS) entry which is preliminary data.</text>
</comment>
<evidence type="ECO:0000259" key="1">
    <source>
        <dbReference type="PROSITE" id="PS51186"/>
    </source>
</evidence>
<dbReference type="Pfam" id="PF00583">
    <property type="entry name" value="Acetyltransf_1"/>
    <property type="match status" value="1"/>
</dbReference>
<dbReference type="PANTHER" id="PTHR43259:SF1">
    <property type="entry name" value="N-ACETYLTRANSFERASE DOMAIN-CONTAINING PROTEIN"/>
    <property type="match status" value="1"/>
</dbReference>
<dbReference type="Proteomes" id="UP001556040">
    <property type="component" value="Unassembled WGS sequence"/>
</dbReference>
<reference evidence="2 3" key="1">
    <citation type="journal article" date="1979" name="Int. J. Syst. Evol. Microbiol.">
        <title>Bacillus globisporus subsp. marinus subsp. nov.</title>
        <authorList>
            <person name="Liu H."/>
        </authorList>
    </citation>
    <scope>NUCLEOTIDE SEQUENCE [LARGE SCALE GENOMIC DNA]</scope>
    <source>
        <strain evidence="2 3">DSM 1297</strain>
    </source>
</reference>
<sequence length="106" mass="12702">MPQGRETKQHFLLSIISEGQTIGWLWYFYNNSELQKEAFIYDFYIFEEHQGRGHGKSSLEALEKLVKEKEIEKISLHVFTHNERAIHLYKKLNFEPTDINMSKRIK</sequence>
<dbReference type="CDD" id="cd04301">
    <property type="entry name" value="NAT_SF"/>
    <property type="match status" value="1"/>
</dbReference>
<protein>
    <submittedName>
        <fullName evidence="2">GNAT family N-acetyltransferase</fullName>
    </submittedName>
</protein>
<organism evidence="2 3">
    <name type="scientific">Jeotgalibacillus marinus</name>
    <dbReference type="NCBI Taxonomy" id="86667"/>
    <lineage>
        <taxon>Bacteria</taxon>
        <taxon>Bacillati</taxon>
        <taxon>Bacillota</taxon>
        <taxon>Bacilli</taxon>
        <taxon>Bacillales</taxon>
        <taxon>Caryophanaceae</taxon>
        <taxon>Jeotgalibacillus</taxon>
    </lineage>
</organism>
<dbReference type="InterPro" id="IPR000182">
    <property type="entry name" value="GNAT_dom"/>
</dbReference>
<gene>
    <name evidence="2" type="ORF">AB1471_07865</name>
</gene>
<name>A0ABV3Q332_9BACL</name>
<dbReference type="EMBL" id="JBFMIA010000005">
    <property type="protein sequence ID" value="MEW9501717.1"/>
    <property type="molecule type" value="Genomic_DNA"/>
</dbReference>
<dbReference type="PANTHER" id="PTHR43259">
    <property type="entry name" value="SPT10P"/>
    <property type="match status" value="1"/>
</dbReference>
<proteinExistence type="predicted"/>
<evidence type="ECO:0000313" key="3">
    <source>
        <dbReference type="Proteomes" id="UP001556040"/>
    </source>
</evidence>
<dbReference type="InterPro" id="IPR052829">
    <property type="entry name" value="N-acetyltransferase_domain"/>
</dbReference>
<accession>A0ABV3Q332</accession>
<dbReference type="Gene3D" id="3.40.630.30">
    <property type="match status" value="1"/>
</dbReference>
<keyword evidence="3" id="KW-1185">Reference proteome</keyword>
<dbReference type="SUPFAM" id="SSF55729">
    <property type="entry name" value="Acyl-CoA N-acyltransferases (Nat)"/>
    <property type="match status" value="1"/>
</dbReference>
<dbReference type="PROSITE" id="PS51186">
    <property type="entry name" value="GNAT"/>
    <property type="match status" value="1"/>
</dbReference>
<dbReference type="RefSeq" id="WP_367779203.1">
    <property type="nucleotide sequence ID" value="NZ_JBFMIA010000005.1"/>
</dbReference>
<dbReference type="InterPro" id="IPR016181">
    <property type="entry name" value="Acyl_CoA_acyltransferase"/>
</dbReference>
<evidence type="ECO:0000313" key="2">
    <source>
        <dbReference type="EMBL" id="MEW9501717.1"/>
    </source>
</evidence>
<feature type="domain" description="N-acetyltransferase" evidence="1">
    <location>
        <begin position="1"/>
        <end position="106"/>
    </location>
</feature>